<evidence type="ECO:0000256" key="2">
    <source>
        <dbReference type="ARBA" id="ARBA00022692"/>
    </source>
</evidence>
<sequence length="426" mass="48251">MNILRSKTAKNALWLIGEKIFTMSIGLLTISLIARYLGPENYGMLNYAISFVALFAIFSTLGLDSVSIKSIVQKDDTEGTILFSSIIMKLIGSIVIILMTFLAIWLVGIENDIQMYLIIIMAFVYLLRSFEAVEYWIQAYQNSRLSSSVRMIVSIISAILKIIIVFFDLGIIALGFVYLVDVILIAFGLFYVYWRYNTEKSKWKFSLSYVKLAFSQSWYLIVSGTLVALYTQLDKVLLGNMVSKEQLGFFMAALAVSNLWKFIPLALINSFKPVIMNLKKENEGKYLKKIQQMYSMLILINISCALLVFLFSDLIIYILYGGEYKYASTLLTISVWAGVFSVFGTARGIWMLCEGIQKYSIFYLGLGAVFSVCLNLLLIPKLGAMGAAITILLTEILTTVVTSLFFKKTRLFTKMFFRALILRNLK</sequence>
<dbReference type="PANTHER" id="PTHR43424">
    <property type="entry name" value="LOCUS PUTATIVE PROTEIN 1-RELATED"/>
    <property type="match status" value="1"/>
</dbReference>
<dbReference type="CDD" id="cd13128">
    <property type="entry name" value="MATE_Wzx_like"/>
    <property type="match status" value="1"/>
</dbReference>
<keyword evidence="7" id="KW-1185">Reference proteome</keyword>
<feature type="transmembrane region" description="Helical" evidence="5">
    <location>
        <begin position="361"/>
        <end position="379"/>
    </location>
</feature>
<gene>
    <name evidence="6" type="ORF">J2Z37_005005</name>
</gene>
<accession>A0ABS4GXH8</accession>
<feature type="transmembrane region" description="Helical" evidence="5">
    <location>
        <begin position="149"/>
        <end position="167"/>
    </location>
</feature>
<feature type="transmembrane region" description="Helical" evidence="5">
    <location>
        <begin position="113"/>
        <end position="137"/>
    </location>
</feature>
<keyword evidence="4 5" id="KW-0472">Membrane</keyword>
<name>A0ABS4GXH8_9BACL</name>
<dbReference type="InterPro" id="IPR002797">
    <property type="entry name" value="Polysacc_synth"/>
</dbReference>
<feature type="transmembrane region" description="Helical" evidence="5">
    <location>
        <begin position="326"/>
        <end position="349"/>
    </location>
</feature>
<proteinExistence type="predicted"/>
<comment type="subcellular location">
    <subcellularLocation>
        <location evidence="1">Membrane</location>
        <topology evidence="1">Multi-pass membrane protein</topology>
    </subcellularLocation>
</comment>
<evidence type="ECO:0000256" key="4">
    <source>
        <dbReference type="ARBA" id="ARBA00023136"/>
    </source>
</evidence>
<dbReference type="Pfam" id="PF01943">
    <property type="entry name" value="Polysacc_synt"/>
    <property type="match status" value="1"/>
</dbReference>
<evidence type="ECO:0000256" key="1">
    <source>
        <dbReference type="ARBA" id="ARBA00004141"/>
    </source>
</evidence>
<keyword evidence="3 5" id="KW-1133">Transmembrane helix</keyword>
<dbReference type="PANTHER" id="PTHR43424:SF1">
    <property type="entry name" value="LOCUS PUTATIVE PROTEIN 1-RELATED"/>
    <property type="match status" value="1"/>
</dbReference>
<feature type="transmembrane region" description="Helical" evidence="5">
    <location>
        <begin position="44"/>
        <end position="66"/>
    </location>
</feature>
<evidence type="ECO:0000313" key="6">
    <source>
        <dbReference type="EMBL" id="MBP1934985.1"/>
    </source>
</evidence>
<feature type="transmembrane region" description="Helical" evidence="5">
    <location>
        <begin position="250"/>
        <end position="275"/>
    </location>
</feature>
<feature type="transmembrane region" description="Helical" evidence="5">
    <location>
        <begin position="385"/>
        <end position="406"/>
    </location>
</feature>
<feature type="transmembrane region" description="Helical" evidence="5">
    <location>
        <begin position="86"/>
        <end position="107"/>
    </location>
</feature>
<keyword evidence="2 5" id="KW-0812">Transmembrane</keyword>
<feature type="transmembrane region" description="Helical" evidence="5">
    <location>
        <begin position="20"/>
        <end position="38"/>
    </location>
</feature>
<evidence type="ECO:0000256" key="5">
    <source>
        <dbReference type="SAM" id="Phobius"/>
    </source>
</evidence>
<feature type="transmembrane region" description="Helical" evidence="5">
    <location>
        <begin position="206"/>
        <end position="230"/>
    </location>
</feature>
<evidence type="ECO:0000256" key="3">
    <source>
        <dbReference type="ARBA" id="ARBA00022989"/>
    </source>
</evidence>
<comment type="caution">
    <text evidence="6">The sequence shown here is derived from an EMBL/GenBank/DDBJ whole genome shotgun (WGS) entry which is preliminary data.</text>
</comment>
<dbReference type="Proteomes" id="UP001519343">
    <property type="component" value="Unassembled WGS sequence"/>
</dbReference>
<feature type="transmembrane region" description="Helical" evidence="5">
    <location>
        <begin position="296"/>
        <end position="320"/>
    </location>
</feature>
<feature type="transmembrane region" description="Helical" evidence="5">
    <location>
        <begin position="173"/>
        <end position="194"/>
    </location>
</feature>
<protein>
    <submittedName>
        <fullName evidence="6">O-antigen/teichoic acid export membrane protein</fullName>
    </submittedName>
</protein>
<evidence type="ECO:0000313" key="7">
    <source>
        <dbReference type="Proteomes" id="UP001519343"/>
    </source>
</evidence>
<organism evidence="6 7">
    <name type="scientific">Ammoniphilus resinae</name>
    <dbReference type="NCBI Taxonomy" id="861532"/>
    <lineage>
        <taxon>Bacteria</taxon>
        <taxon>Bacillati</taxon>
        <taxon>Bacillota</taxon>
        <taxon>Bacilli</taxon>
        <taxon>Bacillales</taxon>
        <taxon>Paenibacillaceae</taxon>
        <taxon>Aneurinibacillus group</taxon>
        <taxon>Ammoniphilus</taxon>
    </lineage>
</organism>
<dbReference type="InterPro" id="IPR052556">
    <property type="entry name" value="PolySynth_Transporter"/>
</dbReference>
<reference evidence="6 7" key="1">
    <citation type="submission" date="2021-03" db="EMBL/GenBank/DDBJ databases">
        <title>Genomic Encyclopedia of Type Strains, Phase IV (KMG-IV): sequencing the most valuable type-strain genomes for metagenomic binning, comparative biology and taxonomic classification.</title>
        <authorList>
            <person name="Goeker M."/>
        </authorList>
    </citation>
    <scope>NUCLEOTIDE SEQUENCE [LARGE SCALE GENOMIC DNA]</scope>
    <source>
        <strain evidence="6 7">DSM 24738</strain>
    </source>
</reference>
<dbReference type="EMBL" id="JAGGKT010000034">
    <property type="protein sequence ID" value="MBP1934985.1"/>
    <property type="molecule type" value="Genomic_DNA"/>
</dbReference>